<dbReference type="Gene3D" id="2.60.40.380">
    <property type="entry name" value="Purple acid phosphatase-like, N-terminal"/>
    <property type="match status" value="1"/>
</dbReference>
<feature type="signal peptide" evidence="2">
    <location>
        <begin position="1"/>
        <end position="21"/>
    </location>
</feature>
<dbReference type="SUPFAM" id="SSF49363">
    <property type="entry name" value="Purple acid phosphatase, N-terminal domain"/>
    <property type="match status" value="1"/>
</dbReference>
<accession>A0A5B8VJN2</accession>
<dbReference type="AlphaFoldDB" id="A0A5B8VJN2"/>
<evidence type="ECO:0000313" key="5">
    <source>
        <dbReference type="EMBL" id="QEC71680.1"/>
    </source>
</evidence>
<dbReference type="SUPFAM" id="SSF56300">
    <property type="entry name" value="Metallo-dependent phosphatases"/>
    <property type="match status" value="1"/>
</dbReference>
<dbReference type="InterPro" id="IPR015914">
    <property type="entry name" value="PAPs_N"/>
</dbReference>
<dbReference type="Pfam" id="PF16656">
    <property type="entry name" value="Pur_ac_phosph_N"/>
    <property type="match status" value="1"/>
</dbReference>
<evidence type="ECO:0000256" key="1">
    <source>
        <dbReference type="ARBA" id="ARBA00022729"/>
    </source>
</evidence>
<organism evidence="5 6">
    <name type="scientific">Arachidicoccus ginsenosidivorans</name>
    <dbReference type="NCBI Taxonomy" id="496057"/>
    <lineage>
        <taxon>Bacteria</taxon>
        <taxon>Pseudomonadati</taxon>
        <taxon>Bacteroidota</taxon>
        <taxon>Chitinophagia</taxon>
        <taxon>Chitinophagales</taxon>
        <taxon>Chitinophagaceae</taxon>
        <taxon>Arachidicoccus</taxon>
    </lineage>
</organism>
<evidence type="ECO:0000256" key="2">
    <source>
        <dbReference type="SAM" id="SignalP"/>
    </source>
</evidence>
<dbReference type="InterPro" id="IPR029052">
    <property type="entry name" value="Metallo-depent_PP-like"/>
</dbReference>
<evidence type="ECO:0008006" key="7">
    <source>
        <dbReference type="Google" id="ProtNLM"/>
    </source>
</evidence>
<dbReference type="PANTHER" id="PTHR22953">
    <property type="entry name" value="ACID PHOSPHATASE RELATED"/>
    <property type="match status" value="1"/>
</dbReference>
<dbReference type="PANTHER" id="PTHR22953:SF153">
    <property type="entry name" value="PURPLE ACID PHOSPHATASE"/>
    <property type="match status" value="1"/>
</dbReference>
<dbReference type="RefSeq" id="WP_146781057.1">
    <property type="nucleotide sequence ID" value="NZ_CP042434.1"/>
</dbReference>
<dbReference type="InterPro" id="IPR004843">
    <property type="entry name" value="Calcineurin-like_PHP"/>
</dbReference>
<dbReference type="InterPro" id="IPR039331">
    <property type="entry name" value="PAPs-like"/>
</dbReference>
<reference evidence="5 6" key="1">
    <citation type="journal article" date="2017" name="Int. J. Syst. Evol. Microbiol.">
        <title>Arachidicoccus ginsenosidivorans sp. nov., with ginsenoside-converting activity isolated from ginseng cultivating soil.</title>
        <authorList>
            <person name="Siddiqi M.Z."/>
            <person name="Aslam Z."/>
            <person name="Im W.T."/>
        </authorList>
    </citation>
    <scope>NUCLEOTIDE SEQUENCE [LARGE SCALE GENOMIC DNA]</scope>
    <source>
        <strain evidence="5 6">Gsoil 809</strain>
    </source>
</reference>
<dbReference type="OrthoDB" id="596345at2"/>
<gene>
    <name evidence="5" type="ORF">FSB73_08400</name>
</gene>
<dbReference type="GO" id="GO:0046872">
    <property type="term" value="F:metal ion binding"/>
    <property type="evidence" value="ECO:0007669"/>
    <property type="project" value="InterPro"/>
</dbReference>
<keyword evidence="1 2" id="KW-0732">Signal</keyword>
<dbReference type="Proteomes" id="UP000321291">
    <property type="component" value="Chromosome"/>
</dbReference>
<keyword evidence="6" id="KW-1185">Reference proteome</keyword>
<feature type="domain" description="Purple acid phosphatase N-terminal" evidence="4">
    <location>
        <begin position="55"/>
        <end position="148"/>
    </location>
</feature>
<evidence type="ECO:0000313" key="6">
    <source>
        <dbReference type="Proteomes" id="UP000321291"/>
    </source>
</evidence>
<name>A0A5B8VJN2_9BACT</name>
<evidence type="ECO:0000259" key="4">
    <source>
        <dbReference type="Pfam" id="PF16656"/>
    </source>
</evidence>
<protein>
    <recommendedName>
        <fullName evidence="7">Metallophosphoesterase family protein</fullName>
    </recommendedName>
</protein>
<dbReference type="Pfam" id="PF00149">
    <property type="entry name" value="Metallophos"/>
    <property type="match status" value="1"/>
</dbReference>
<dbReference type="EMBL" id="CP042434">
    <property type="protein sequence ID" value="QEC71680.1"/>
    <property type="molecule type" value="Genomic_DNA"/>
</dbReference>
<dbReference type="Gene3D" id="3.60.21.10">
    <property type="match status" value="1"/>
</dbReference>
<feature type="chain" id="PRO_5022889181" description="Metallophosphoesterase family protein" evidence="2">
    <location>
        <begin position="22"/>
        <end position="429"/>
    </location>
</feature>
<proteinExistence type="predicted"/>
<dbReference type="InterPro" id="IPR008963">
    <property type="entry name" value="Purple_acid_Pase-like_N"/>
</dbReference>
<dbReference type="GO" id="GO:0003993">
    <property type="term" value="F:acid phosphatase activity"/>
    <property type="evidence" value="ECO:0007669"/>
    <property type="project" value="InterPro"/>
</dbReference>
<feature type="domain" description="Calcineurin-like phosphoesterase" evidence="3">
    <location>
        <begin position="161"/>
        <end position="348"/>
    </location>
</feature>
<sequence>MKSIFKLKANLFLLLALVMGAVCVPNKSLDAQGANAPYPVYDTKTVTQHGPYLLNPTQTGITICFYTAGESAAKIVYWKNGEEGAKQIAQSQKYGLVPVGKMHSIRLENLSPGTVYHYQVVSRRVLDLRPYWPEMGKWTNSPTYSFTTFSNSNSKTVSFSLITDTHEHVDWIRNYMKIIDWDKTDFLVNDGDVVDYAQNRQQLFASAITPLTRPLAHSKPMLYVRGNHENRGQFARKLFKYLPPIEDGKYYYSTDNGPLHFVVLDTGEDKDDTTSVYAGLNDFKQYRHDEYEWFNRHIQTSESLKSAPFKVILMHQPQWGFTGGENEKWTALANKAGINIILAGHWHRFGWFKPGEFQGNKYYMLVLGQHQVENVTVSDKFMDIEVKNDDNKVVFTARLDTKGNLIKSYMAPELRENQEKMLQRMKRSK</sequence>
<dbReference type="KEGG" id="agi:FSB73_08400"/>
<evidence type="ECO:0000259" key="3">
    <source>
        <dbReference type="Pfam" id="PF00149"/>
    </source>
</evidence>